<dbReference type="AlphaFoldDB" id="A0AAV4Y9B4"/>
<gene>
    <name evidence="1" type="ORF">CEXT_565101</name>
</gene>
<name>A0AAV4Y9B4_CAEEX</name>
<dbReference type="Proteomes" id="UP001054945">
    <property type="component" value="Unassembled WGS sequence"/>
</dbReference>
<evidence type="ECO:0000313" key="1">
    <source>
        <dbReference type="EMBL" id="GIZ02739.1"/>
    </source>
</evidence>
<protein>
    <submittedName>
        <fullName evidence="1">Uncharacterized protein</fullName>
    </submittedName>
</protein>
<keyword evidence="2" id="KW-1185">Reference proteome</keyword>
<comment type="caution">
    <text evidence="1">The sequence shown here is derived from an EMBL/GenBank/DDBJ whole genome shotgun (WGS) entry which is preliminary data.</text>
</comment>
<reference evidence="1 2" key="1">
    <citation type="submission" date="2021-06" db="EMBL/GenBank/DDBJ databases">
        <title>Caerostris extrusa draft genome.</title>
        <authorList>
            <person name="Kono N."/>
            <person name="Arakawa K."/>
        </authorList>
    </citation>
    <scope>NUCLEOTIDE SEQUENCE [LARGE SCALE GENOMIC DNA]</scope>
</reference>
<accession>A0AAV4Y9B4</accession>
<evidence type="ECO:0000313" key="2">
    <source>
        <dbReference type="Proteomes" id="UP001054945"/>
    </source>
</evidence>
<dbReference type="EMBL" id="BPLR01001496">
    <property type="protein sequence ID" value="GIZ02739.1"/>
    <property type="molecule type" value="Genomic_DNA"/>
</dbReference>
<organism evidence="1 2">
    <name type="scientific">Caerostris extrusa</name>
    <name type="common">Bark spider</name>
    <name type="synonym">Caerostris bankana</name>
    <dbReference type="NCBI Taxonomy" id="172846"/>
    <lineage>
        <taxon>Eukaryota</taxon>
        <taxon>Metazoa</taxon>
        <taxon>Ecdysozoa</taxon>
        <taxon>Arthropoda</taxon>
        <taxon>Chelicerata</taxon>
        <taxon>Arachnida</taxon>
        <taxon>Araneae</taxon>
        <taxon>Araneomorphae</taxon>
        <taxon>Entelegynae</taxon>
        <taxon>Araneoidea</taxon>
        <taxon>Araneidae</taxon>
        <taxon>Caerostris</taxon>
    </lineage>
</organism>
<proteinExistence type="predicted"/>
<feature type="non-terminal residue" evidence="1">
    <location>
        <position position="73"/>
    </location>
</feature>
<sequence>MNDDFDILISSLIQIFTKLLNLATQRKDNYTEKSQLKDFASRLPKGGGGLGTGLKLLVAAGGLAYGLAQSVYT</sequence>